<dbReference type="Gene3D" id="3.30.420.10">
    <property type="entry name" value="Ribonuclease H-like superfamily/Ribonuclease H"/>
    <property type="match status" value="1"/>
</dbReference>
<dbReference type="GO" id="GO:0006139">
    <property type="term" value="P:nucleobase-containing compound metabolic process"/>
    <property type="evidence" value="ECO:0007669"/>
    <property type="project" value="InterPro"/>
</dbReference>
<evidence type="ECO:0000313" key="3">
    <source>
        <dbReference type="Proteomes" id="UP000644507"/>
    </source>
</evidence>
<dbReference type="PANTHER" id="PTHR47649">
    <property type="entry name" value="RIBONUCLEASE D"/>
    <property type="match status" value="1"/>
</dbReference>
<evidence type="ECO:0000313" key="2">
    <source>
        <dbReference type="EMBL" id="GHC44733.1"/>
    </source>
</evidence>
<dbReference type="GO" id="GO:0000166">
    <property type="term" value="F:nucleotide binding"/>
    <property type="evidence" value="ECO:0007669"/>
    <property type="project" value="InterPro"/>
</dbReference>
<evidence type="ECO:0000259" key="1">
    <source>
        <dbReference type="SMART" id="SM00474"/>
    </source>
</evidence>
<dbReference type="SUPFAM" id="SSF47819">
    <property type="entry name" value="HRDC-like"/>
    <property type="match status" value="1"/>
</dbReference>
<dbReference type="InterPro" id="IPR010997">
    <property type="entry name" value="HRDC-like_sf"/>
</dbReference>
<comment type="caution">
    <text evidence="2">The sequence shown here is derived from an EMBL/GenBank/DDBJ whole genome shotgun (WGS) entry which is preliminary data.</text>
</comment>
<dbReference type="EMBL" id="BMXI01000002">
    <property type="protein sequence ID" value="GHC44733.1"/>
    <property type="molecule type" value="Genomic_DNA"/>
</dbReference>
<dbReference type="AlphaFoldDB" id="A0A918TDP1"/>
<dbReference type="Pfam" id="PF01612">
    <property type="entry name" value="DNA_pol_A_exo1"/>
    <property type="match status" value="1"/>
</dbReference>
<sequence>MSEELGVEPVVWGYDEELLQAELLGLDLEADSLFRFSEKICLVQITDGKRGVLVDPLEQDLSELAQRLLSRPLWMHGADYDMALMRRDWGGVPVKVWDTQIGARLLGCRKFGYANLVEEFFGVVLSKGSQKADWGKRPLPDKMAQYALNDVKYLIPMARKIEAGLRELGRFEWFEESCDWDRERALERSDNKDNAWRIKGSGKFDRKTLAFLKAVWTWRESEAAKWDRPSFMVAGNKDLLAWSIAAANGERLDLNRSMRPDRRRRLLEGVEAARSLKPDEWPEKVRAPRRERDREREKLVDAFLAKREKKGEELGIEPSVLGSRASFEAFASGDSSKLMRWQKSVMELA</sequence>
<dbReference type="InterPro" id="IPR051086">
    <property type="entry name" value="RNase_D-like"/>
</dbReference>
<name>A0A918TDP1_9BACT</name>
<dbReference type="PANTHER" id="PTHR47649:SF1">
    <property type="entry name" value="RIBONUCLEASE D"/>
    <property type="match status" value="1"/>
</dbReference>
<reference evidence="2" key="2">
    <citation type="submission" date="2020-09" db="EMBL/GenBank/DDBJ databases">
        <authorList>
            <person name="Sun Q."/>
            <person name="Kim S."/>
        </authorList>
    </citation>
    <scope>NUCLEOTIDE SEQUENCE</scope>
    <source>
        <strain evidence="2">KCTC 12988</strain>
    </source>
</reference>
<keyword evidence="3" id="KW-1185">Reference proteome</keyword>
<gene>
    <name evidence="2" type="ORF">GCM10007100_07500</name>
</gene>
<dbReference type="InterPro" id="IPR012337">
    <property type="entry name" value="RNaseH-like_sf"/>
</dbReference>
<accession>A0A918TDP1</accession>
<dbReference type="RefSeq" id="WP_189567472.1">
    <property type="nucleotide sequence ID" value="NZ_BMXI01000002.1"/>
</dbReference>
<protein>
    <submittedName>
        <fullName evidence="2">Ribonuclease D</fullName>
    </submittedName>
</protein>
<dbReference type="CDD" id="cd06142">
    <property type="entry name" value="RNaseD_exo"/>
    <property type="match status" value="1"/>
</dbReference>
<dbReference type="Gene3D" id="1.10.150.80">
    <property type="entry name" value="HRDC domain"/>
    <property type="match status" value="1"/>
</dbReference>
<dbReference type="InterPro" id="IPR044876">
    <property type="entry name" value="HRDC_dom_sf"/>
</dbReference>
<dbReference type="InterPro" id="IPR002562">
    <property type="entry name" value="3'-5'_exonuclease_dom"/>
</dbReference>
<dbReference type="GO" id="GO:0008408">
    <property type="term" value="F:3'-5' exonuclease activity"/>
    <property type="evidence" value="ECO:0007669"/>
    <property type="project" value="InterPro"/>
</dbReference>
<feature type="domain" description="3'-5' exonuclease" evidence="1">
    <location>
        <begin position="10"/>
        <end position="166"/>
    </location>
</feature>
<dbReference type="Proteomes" id="UP000644507">
    <property type="component" value="Unassembled WGS sequence"/>
</dbReference>
<dbReference type="GO" id="GO:0003676">
    <property type="term" value="F:nucleic acid binding"/>
    <property type="evidence" value="ECO:0007669"/>
    <property type="project" value="InterPro"/>
</dbReference>
<organism evidence="2 3">
    <name type="scientific">Roseibacillus persicicus</name>
    <dbReference type="NCBI Taxonomy" id="454148"/>
    <lineage>
        <taxon>Bacteria</taxon>
        <taxon>Pseudomonadati</taxon>
        <taxon>Verrucomicrobiota</taxon>
        <taxon>Verrucomicrobiia</taxon>
        <taxon>Verrucomicrobiales</taxon>
        <taxon>Verrucomicrobiaceae</taxon>
        <taxon>Roseibacillus</taxon>
    </lineage>
</organism>
<dbReference type="SMART" id="SM00474">
    <property type="entry name" value="35EXOc"/>
    <property type="match status" value="1"/>
</dbReference>
<dbReference type="InterPro" id="IPR036397">
    <property type="entry name" value="RNaseH_sf"/>
</dbReference>
<proteinExistence type="predicted"/>
<dbReference type="SUPFAM" id="SSF53098">
    <property type="entry name" value="Ribonuclease H-like"/>
    <property type="match status" value="1"/>
</dbReference>
<reference evidence="2" key="1">
    <citation type="journal article" date="2014" name="Int. J. Syst. Evol. Microbiol.">
        <title>Complete genome sequence of Corynebacterium casei LMG S-19264T (=DSM 44701T), isolated from a smear-ripened cheese.</title>
        <authorList>
            <consortium name="US DOE Joint Genome Institute (JGI-PGF)"/>
            <person name="Walter F."/>
            <person name="Albersmeier A."/>
            <person name="Kalinowski J."/>
            <person name="Ruckert C."/>
        </authorList>
    </citation>
    <scope>NUCLEOTIDE SEQUENCE</scope>
    <source>
        <strain evidence="2">KCTC 12988</strain>
    </source>
</reference>